<evidence type="ECO:0000313" key="9">
    <source>
        <dbReference type="Proteomes" id="UP000663869"/>
    </source>
</evidence>
<dbReference type="EMBL" id="CAJOBP010002327">
    <property type="protein sequence ID" value="CAF4348742.1"/>
    <property type="molecule type" value="Genomic_DNA"/>
</dbReference>
<dbReference type="EMBL" id="CAJNYT010000654">
    <property type="protein sequence ID" value="CAF3362336.1"/>
    <property type="molecule type" value="Genomic_DNA"/>
</dbReference>
<evidence type="ECO:0000313" key="2">
    <source>
        <dbReference type="EMBL" id="CAF3362336.1"/>
    </source>
</evidence>
<sequence>MDIDGKFEINIQIGNIRTSIIALVSKSLSTLYIIGRDWISKYTVDICQSSKLIIIYTTRSSATISMDDNMDEHTFDLRLVNNIVLKPQHETIVRLKSSISSSSNVIFHPNRNIQYQKLIAIPNALLSIQNYETHVTIANPTNKIC</sequence>
<dbReference type="Proteomes" id="UP000663873">
    <property type="component" value="Unassembled WGS sequence"/>
</dbReference>
<name>A0A818GGN1_9BILA</name>
<accession>A0A818GGN1</accession>
<evidence type="ECO:0000313" key="3">
    <source>
        <dbReference type="EMBL" id="CAF3454641.1"/>
    </source>
</evidence>
<evidence type="ECO:0000313" key="4">
    <source>
        <dbReference type="EMBL" id="CAF3488213.1"/>
    </source>
</evidence>
<dbReference type="EMBL" id="CAJNYU010001961">
    <property type="protein sequence ID" value="CAF3488213.1"/>
    <property type="molecule type" value="Genomic_DNA"/>
</dbReference>
<gene>
    <name evidence="4" type="ORF">FME351_LOCUS15976</name>
    <name evidence="2" type="ORF">GRG538_LOCUS6552</name>
    <name evidence="7" type="ORF">HFQ381_LOCUS25912</name>
    <name evidence="3" type="ORF">LUA448_LOCUS22174</name>
    <name evidence="8" type="ORF">QYT958_LOCUS15649</name>
    <name evidence="1" type="ORF">TIS948_LOCUS8723</name>
    <name evidence="6" type="ORF">TSG867_LOCUS18245</name>
    <name evidence="5" type="ORF">UJA718_LOCUS15642</name>
</gene>
<reference evidence="4" key="1">
    <citation type="submission" date="2021-02" db="EMBL/GenBank/DDBJ databases">
        <authorList>
            <person name="Nowell W R."/>
        </authorList>
    </citation>
    <scope>NUCLEOTIDE SEQUENCE</scope>
</reference>
<dbReference type="EMBL" id="CAJOBQ010001207">
    <property type="protein sequence ID" value="CAF4466155.1"/>
    <property type="molecule type" value="Genomic_DNA"/>
</dbReference>
<dbReference type="Proteomes" id="UP000663869">
    <property type="component" value="Unassembled WGS sequence"/>
</dbReference>
<dbReference type="OrthoDB" id="10429932at2759"/>
<dbReference type="EMBL" id="CAJOBO010002993">
    <property type="protein sequence ID" value="CAF4476904.1"/>
    <property type="molecule type" value="Genomic_DNA"/>
</dbReference>
<dbReference type="EMBL" id="CAJNXB010001120">
    <property type="protein sequence ID" value="CAF3133894.1"/>
    <property type="molecule type" value="Genomic_DNA"/>
</dbReference>
<dbReference type="Proteomes" id="UP000663851">
    <property type="component" value="Unassembled WGS sequence"/>
</dbReference>
<dbReference type="Proteomes" id="UP000663872">
    <property type="component" value="Unassembled WGS sequence"/>
</dbReference>
<dbReference type="EMBL" id="CAJNYD010002911">
    <property type="protein sequence ID" value="CAF3454641.1"/>
    <property type="molecule type" value="Genomic_DNA"/>
</dbReference>
<comment type="caution">
    <text evidence="4">The sequence shown here is derived from an EMBL/GenBank/DDBJ whole genome shotgun (WGS) entry which is preliminary data.</text>
</comment>
<evidence type="ECO:0000313" key="1">
    <source>
        <dbReference type="EMBL" id="CAF3133894.1"/>
    </source>
</evidence>
<evidence type="ECO:0000313" key="5">
    <source>
        <dbReference type="EMBL" id="CAF4348742.1"/>
    </source>
</evidence>
<evidence type="ECO:0000313" key="8">
    <source>
        <dbReference type="EMBL" id="CAF4663867.1"/>
    </source>
</evidence>
<dbReference type="Proteomes" id="UP000663848">
    <property type="component" value="Unassembled WGS sequence"/>
</dbReference>
<organism evidence="4 9">
    <name type="scientific">Rotaria socialis</name>
    <dbReference type="NCBI Taxonomy" id="392032"/>
    <lineage>
        <taxon>Eukaryota</taxon>
        <taxon>Metazoa</taxon>
        <taxon>Spiralia</taxon>
        <taxon>Gnathifera</taxon>
        <taxon>Rotifera</taxon>
        <taxon>Eurotatoria</taxon>
        <taxon>Bdelloidea</taxon>
        <taxon>Philodinida</taxon>
        <taxon>Philodinidae</taxon>
        <taxon>Rotaria</taxon>
    </lineage>
</organism>
<proteinExistence type="predicted"/>
<protein>
    <submittedName>
        <fullName evidence="4">Uncharacterized protein</fullName>
    </submittedName>
</protein>
<evidence type="ECO:0000313" key="7">
    <source>
        <dbReference type="EMBL" id="CAF4476904.1"/>
    </source>
</evidence>
<dbReference type="Proteomes" id="UP000663862">
    <property type="component" value="Unassembled WGS sequence"/>
</dbReference>
<dbReference type="Proteomes" id="UP000663825">
    <property type="component" value="Unassembled WGS sequence"/>
</dbReference>
<dbReference type="Proteomes" id="UP000663833">
    <property type="component" value="Unassembled WGS sequence"/>
</dbReference>
<keyword evidence="10" id="KW-1185">Reference proteome</keyword>
<evidence type="ECO:0000313" key="10">
    <source>
        <dbReference type="Proteomes" id="UP000663873"/>
    </source>
</evidence>
<evidence type="ECO:0000313" key="6">
    <source>
        <dbReference type="EMBL" id="CAF4466155.1"/>
    </source>
</evidence>
<dbReference type="EMBL" id="CAJOBR010002198">
    <property type="protein sequence ID" value="CAF4663867.1"/>
    <property type="molecule type" value="Genomic_DNA"/>
</dbReference>
<dbReference type="AlphaFoldDB" id="A0A818GGN1"/>